<dbReference type="AlphaFoldDB" id="T1BXW2"/>
<dbReference type="PANTHER" id="PTHR33973:SF4">
    <property type="entry name" value="OS07G0153300 PROTEIN"/>
    <property type="match status" value="1"/>
</dbReference>
<protein>
    <submittedName>
        <fullName evidence="1">Protein containing DUF1365</fullName>
    </submittedName>
</protein>
<gene>
    <name evidence="1" type="ORF">B1A_04333</name>
</gene>
<dbReference type="Pfam" id="PF07103">
    <property type="entry name" value="DUF1365"/>
    <property type="match status" value="1"/>
</dbReference>
<feature type="non-terminal residue" evidence="1">
    <location>
        <position position="122"/>
    </location>
</feature>
<organism evidence="1">
    <name type="scientific">mine drainage metagenome</name>
    <dbReference type="NCBI Taxonomy" id="410659"/>
    <lineage>
        <taxon>unclassified sequences</taxon>
        <taxon>metagenomes</taxon>
        <taxon>ecological metagenomes</taxon>
    </lineage>
</organism>
<proteinExistence type="predicted"/>
<reference evidence="1" key="1">
    <citation type="submission" date="2013-08" db="EMBL/GenBank/DDBJ databases">
        <authorList>
            <person name="Mendez C."/>
            <person name="Richter M."/>
            <person name="Ferrer M."/>
            <person name="Sanchez J."/>
        </authorList>
    </citation>
    <scope>NUCLEOTIDE SEQUENCE</scope>
</reference>
<dbReference type="PANTHER" id="PTHR33973">
    <property type="entry name" value="OS07G0153300 PROTEIN"/>
    <property type="match status" value="1"/>
</dbReference>
<comment type="caution">
    <text evidence="1">The sequence shown here is derived from an EMBL/GenBank/DDBJ whole genome shotgun (WGS) entry which is preliminary data.</text>
</comment>
<name>T1BXW2_9ZZZZ</name>
<sequence length="122" mass="14450">MHIRFDAHPYRFQYRFPRILVDLDRLTELSHYGIGYNRFAPVSFSDWDHGARDGRALRPWIVDRLAASGLGQEWGRVELWTFPRIWGYVFNPLSLWYCHDPSGSLKAVLFEVHNTFGEAHHY</sequence>
<dbReference type="EMBL" id="AUZX01003141">
    <property type="protein sequence ID" value="EQD74722.1"/>
    <property type="molecule type" value="Genomic_DNA"/>
</dbReference>
<evidence type="ECO:0000313" key="1">
    <source>
        <dbReference type="EMBL" id="EQD74722.1"/>
    </source>
</evidence>
<dbReference type="InterPro" id="IPR010775">
    <property type="entry name" value="DUF1365"/>
</dbReference>
<accession>T1BXW2</accession>
<reference evidence="1" key="2">
    <citation type="journal article" date="2014" name="ISME J.">
        <title>Microbial stratification in low pH oxic and suboxic macroscopic growths along an acid mine drainage.</title>
        <authorList>
            <person name="Mendez-Garcia C."/>
            <person name="Mesa V."/>
            <person name="Sprenger R.R."/>
            <person name="Richter M."/>
            <person name="Diez M.S."/>
            <person name="Solano J."/>
            <person name="Bargiela R."/>
            <person name="Golyshina O.V."/>
            <person name="Manteca A."/>
            <person name="Ramos J.L."/>
            <person name="Gallego J.R."/>
            <person name="Llorente I."/>
            <person name="Martins Dos Santos V.A."/>
            <person name="Jensen O.N."/>
            <person name="Pelaez A.I."/>
            <person name="Sanchez J."/>
            <person name="Ferrer M."/>
        </authorList>
    </citation>
    <scope>NUCLEOTIDE SEQUENCE</scope>
</reference>